<dbReference type="GO" id="GO:0031048">
    <property type="term" value="P:regulatory ncRNA-mediated heterochromatin formation"/>
    <property type="evidence" value="ECO:0007669"/>
    <property type="project" value="TreeGrafter"/>
</dbReference>
<dbReference type="PROSITE" id="PS51981">
    <property type="entry name" value="ZF_RZ"/>
    <property type="match status" value="1"/>
</dbReference>
<comment type="subcellular location">
    <subcellularLocation>
        <location evidence="1">Cytoplasm</location>
    </subcellularLocation>
</comment>
<keyword evidence="12" id="KW-1185">Reference proteome</keyword>
<dbReference type="Gene3D" id="3.40.50.300">
    <property type="entry name" value="P-loop containing nucleotide triphosphate hydrolases"/>
    <property type="match status" value="3"/>
</dbReference>
<dbReference type="CDD" id="cd18808">
    <property type="entry name" value="SF1_C_Upf1"/>
    <property type="match status" value="1"/>
</dbReference>
<feature type="region of interest" description="Disordered" evidence="8">
    <location>
        <begin position="28"/>
        <end position="66"/>
    </location>
</feature>
<feature type="zinc finger region" description="C3H1-type" evidence="7">
    <location>
        <begin position="4"/>
        <end position="32"/>
    </location>
</feature>
<reference evidence="11" key="2">
    <citation type="submission" date="2020-11" db="EMBL/GenBank/DDBJ databases">
        <authorList>
            <consortium name="DOE Joint Genome Institute"/>
            <person name="Kuo A."/>
            <person name="Miyauchi S."/>
            <person name="Kiss E."/>
            <person name="Drula E."/>
            <person name="Kohler A."/>
            <person name="Sanchez-Garcia M."/>
            <person name="Andreopoulos B."/>
            <person name="Barry K.W."/>
            <person name="Bonito G."/>
            <person name="Buee M."/>
            <person name="Carver A."/>
            <person name="Chen C."/>
            <person name="Cichocki N."/>
            <person name="Clum A."/>
            <person name="Culley D."/>
            <person name="Crous P.W."/>
            <person name="Fauchery L."/>
            <person name="Girlanda M."/>
            <person name="Hayes R."/>
            <person name="Keri Z."/>
            <person name="Labutti K."/>
            <person name="Lipzen A."/>
            <person name="Lombard V."/>
            <person name="Magnuson J."/>
            <person name="Maillard F."/>
            <person name="Morin E."/>
            <person name="Murat C."/>
            <person name="Nolan M."/>
            <person name="Ohm R."/>
            <person name="Pangilinan J."/>
            <person name="Pereira M."/>
            <person name="Perotto S."/>
            <person name="Peter M."/>
            <person name="Riley R."/>
            <person name="Sitrit Y."/>
            <person name="Stielow B."/>
            <person name="Szollosi G."/>
            <person name="Zifcakova L."/>
            <person name="Stursova M."/>
            <person name="Spatafora J.W."/>
            <person name="Tedersoo L."/>
            <person name="Vaario L.-M."/>
            <person name="Yamada A."/>
            <person name="Yan M."/>
            <person name="Wang P."/>
            <person name="Xu J."/>
            <person name="Bruns T."/>
            <person name="Baldrian P."/>
            <person name="Vilgalys R."/>
            <person name="Henrissat B."/>
            <person name="Grigoriev I.V."/>
            <person name="Hibbett D."/>
            <person name="Nagy L.G."/>
            <person name="Martin F.M."/>
        </authorList>
    </citation>
    <scope>NUCLEOTIDE SEQUENCE</scope>
    <source>
        <strain evidence="11">UH-Tt-Lm1</strain>
    </source>
</reference>
<feature type="compositionally biased region" description="Low complexity" evidence="8">
    <location>
        <begin position="49"/>
        <end position="59"/>
    </location>
</feature>
<dbReference type="Pfam" id="PF13087">
    <property type="entry name" value="AAA_12"/>
    <property type="match status" value="1"/>
</dbReference>
<evidence type="ECO:0000313" key="12">
    <source>
        <dbReference type="Proteomes" id="UP000736335"/>
    </source>
</evidence>
<evidence type="ECO:0000256" key="4">
    <source>
        <dbReference type="ARBA" id="ARBA00022771"/>
    </source>
</evidence>
<evidence type="ECO:0000256" key="2">
    <source>
        <dbReference type="ARBA" id="ARBA00022490"/>
    </source>
</evidence>
<keyword evidence="5 7" id="KW-0862">Zinc</keyword>
<evidence type="ECO:0000256" key="6">
    <source>
        <dbReference type="ARBA" id="ARBA00022859"/>
    </source>
</evidence>
<dbReference type="InterPro" id="IPR000571">
    <property type="entry name" value="Znf_CCCH"/>
</dbReference>
<dbReference type="SUPFAM" id="SSF52540">
    <property type="entry name" value="P-loop containing nucleoside triphosphate hydrolases"/>
    <property type="match status" value="1"/>
</dbReference>
<dbReference type="CDD" id="cd06008">
    <property type="entry name" value="NF-X1-zinc-finger"/>
    <property type="match status" value="2"/>
</dbReference>
<sequence>MAAPAPKGPCRYFGSQDGCRLGKRCKFSHEPGSRSKTRTPLQSPHRNVSSSSTFTTPRTRPARIGNPAPRNVCNFYWNTGQCERGFDCTFRHQKKSDRQNDAGNASSGIKDEEDTVNAALEFFTMDNLTQMAGVGLASTQEGTPENAHNAIKRYLGGGPLNKPSDMKPLTSILASVNRRNRSWSVDKAQEFLDMIIRSDELPSRIGDILKFPDVSPRAATGLAHLSFQRDYFPVLEVIIPSGHSVVLYEHWEIVSAIIGSSMQSMISNQTWNDLNPGLPGNLQGKLTGAVVFKTLSELVIQVFNRFKTALERYPQLNELVGHLAEWFDVWATGVQSQPPKFLDPVASNQETCQLTVRTLRETIERLRIIIGREHRATESKRIVSKKPVLSQAEKTQALLMRLEQAYAYDPPGNLRPDGPRHDNDSASITDIRICPTSEELTCQLAPYLPFTVLGAQHHLPAGSMERHLDIQFRLLREDLTYPIRESLKVLREDLDDMWTHSYGKKRERTELEKIMEKGGGLYRSSGRGSVIFTVYTDIHYAGLNTGPRGFSIGLTLRCPPGPGRDPDARKRSDYWQHAGSKRLTSGTLVALVLVSRGSSKAYLANLVSSAEDIAKSAGPSADYIQVNATFFDPEVEIEALRMERISIDTNTFALLIDNGVMFESVRPFLKTLSDIDSSLIPFSRYICAQDPLNDVPVRPPKYATAPKFRFRLQSVAKPGQKIDRLDVNNPASVTRARAQLRQFSVLDPSQADSVVDALTREVSLIQGPPGTGKSYTGKELFRILLDNKIKPIVLIAFTNHALDHMLGSILDAKITKKIVRFGSRSSDERIAEYSLWNLEQTFTDDAVNHQIRREYAAKRGAEEDMYKVTDRIQIPHPSEAQITEYLEEHWGKHLSVMYSPPVWIVAYADQLWNFEDGEGEWIVQGKGKKGKGKEESHLLACTYYGLWKRGLDITFIQPPQPRYEVVPSSNTSGKRRSQNAQSEVKLVQPTRKEMKVHRKEMSKFFNKLGPGNSKVPSVPTGDRPLIKLQDSPAVWEMSLEERQRLAQYWEEAMRRLAYHNHLGKFKDLRKQYDDACKRYEDVADDRRRRVLKDIDLIGCTTTGAAKLTSLLTSIEPRVLVVEEAGQVLEAHILASLVESVQHLICIGDPKQLRPNLATFSLSMDSSRGKDLFKFDRSLMERLADNSFPMSQINVQRRMRPEISHHIRTILYPNLEDNEIVKHYPDVTGMSENVVFFTHNHKEDGGQESVSKVNSFEVKMTVDLVTYLLRQGEYNSQGDIAVLCAYLGQLQKVRAAFRSLKVTVAVDERDEDQLVKQGLQDEDEVPSTEEVSVVKHVRLGTVDNFQGQEAKIVIVSLVRNSGEFDTDNASIGFLKSENRINVALSRAKHGLYIMGNASNLRKNPTWSTILEEMEKKEQIGFGFPIVCARHPDKAKTVSEPGQLPLAAPMGGCTLSCEFKLSCGHICQSRCHADLDNHKSTLCYEKCVRLACIRHHPCVRSCYQPCGDCTFPFSNVTLPCGHVEEQVPCYQLENLTSVKCQKIVERKLPYCEHSKQVACHQDPADVGCTELCDRPMDCCPRICKGGCGECQSRSLTAGEVPSGPIPRVKHAKHSCERVLYCQHRCARPCHPEEQGCDNQCEQSCRQRCTHSECLGPCFAPCDPCLESCPWRCDHHECPVACGSVCARLPCDKPCAKLLECNHPCPSVCGEPCGIQKCVFCMSDYAKEAVVDLILQRTISEIDTMSDGVSEKLIALECGHIFTVKTLDRHCSMSEYYDVDQMTGSYLRTKAPPTKFQTPPACPTCGSPITSPRYGRITKRANLDILEQKVARDMLRQLEEYRQPLGAIAARLQALETAARQDIGYQGGFVSKDGFLRICEKRKNLSEKPDEPLSVKMLKGLKEFHGVSQKEAAQWFKTTKEILLVYGAIAHIASVRSAHVVAYEAAMTTLLELEMKATALDTSETNGQTQYEAAFAVVNAKIGQPPRNADLTYRIEAFMLTIELRLVLAQVAFARVSRLPLTLDQSDRSRHRQIWITFVRFLYDSCIEDCAKAVSLARSCSSLRQEARINIVNLRCTFEKVRFDTLEEHLKIQLLDEDVGEQTWTRESLGEHVAQQEAEARGALLQARTRYLQHLPVNSQEEMNKEVTWFEGNCTARAEKVLGAYKDLQKQVTGARVSYQFASLQEKQDIVKTFVFGHAGHFDNCENGHTFAITECGGATQTPRCPQCRALVGGSSDRRLSTSDTRTAELELFARRYAIAKIEG</sequence>
<dbReference type="GO" id="GO:0008270">
    <property type="term" value="F:zinc ion binding"/>
    <property type="evidence" value="ECO:0007669"/>
    <property type="project" value="UniProtKB-KW"/>
</dbReference>
<evidence type="ECO:0000259" key="9">
    <source>
        <dbReference type="PROSITE" id="PS50103"/>
    </source>
</evidence>
<dbReference type="OrthoDB" id="2423195at2759"/>
<evidence type="ECO:0000256" key="1">
    <source>
        <dbReference type="ARBA" id="ARBA00004496"/>
    </source>
</evidence>
<feature type="zinc finger region" description="C3H1-type" evidence="7">
    <location>
        <begin position="67"/>
        <end position="95"/>
    </location>
</feature>
<evidence type="ECO:0000313" key="11">
    <source>
        <dbReference type="EMBL" id="KAF9780990.1"/>
    </source>
</evidence>
<feature type="region of interest" description="Disordered" evidence="8">
    <location>
        <begin position="963"/>
        <end position="984"/>
    </location>
</feature>
<evidence type="ECO:0000259" key="10">
    <source>
        <dbReference type="PROSITE" id="PS51981"/>
    </source>
</evidence>
<dbReference type="InterPro" id="IPR047187">
    <property type="entry name" value="SF1_C_Upf1"/>
</dbReference>
<dbReference type="InterPro" id="IPR041679">
    <property type="entry name" value="DNA2/NAM7-like_C"/>
</dbReference>
<evidence type="ECO:0000256" key="8">
    <source>
        <dbReference type="SAM" id="MobiDB-lite"/>
    </source>
</evidence>
<dbReference type="SMART" id="SM00356">
    <property type="entry name" value="ZnF_C3H1"/>
    <property type="match status" value="2"/>
</dbReference>
<dbReference type="InterPro" id="IPR027417">
    <property type="entry name" value="P-loop_NTPase"/>
</dbReference>
<name>A0A9P6H7C5_9AGAM</name>
<keyword evidence="3 7" id="KW-0479">Metal-binding</keyword>
<feature type="domain" description="C3H1-type" evidence="9">
    <location>
        <begin position="4"/>
        <end position="32"/>
    </location>
</feature>
<keyword evidence="4 7" id="KW-0863">Zinc-finger</keyword>
<dbReference type="InterPro" id="IPR046439">
    <property type="entry name" value="ZF_RZ_dom"/>
</dbReference>
<dbReference type="GO" id="GO:0005737">
    <property type="term" value="C:cytoplasm"/>
    <property type="evidence" value="ECO:0007669"/>
    <property type="project" value="UniProtKB-SubCell"/>
</dbReference>
<dbReference type="GO" id="GO:0031380">
    <property type="term" value="C:nuclear RNA-directed RNA polymerase complex"/>
    <property type="evidence" value="ECO:0007669"/>
    <property type="project" value="TreeGrafter"/>
</dbReference>
<dbReference type="InterPro" id="IPR045055">
    <property type="entry name" value="DNA2/NAM7-like"/>
</dbReference>
<gene>
    <name evidence="11" type="ORF">BJ322DRAFT_1082606</name>
</gene>
<dbReference type="GO" id="GO:0002376">
    <property type="term" value="P:immune system process"/>
    <property type="evidence" value="ECO:0007669"/>
    <property type="project" value="UniProtKB-KW"/>
</dbReference>
<dbReference type="GO" id="GO:0004386">
    <property type="term" value="F:helicase activity"/>
    <property type="evidence" value="ECO:0007669"/>
    <property type="project" value="InterPro"/>
</dbReference>
<dbReference type="Pfam" id="PF20173">
    <property type="entry name" value="ZnF_RZ-type"/>
    <property type="match status" value="1"/>
</dbReference>
<dbReference type="Proteomes" id="UP000736335">
    <property type="component" value="Unassembled WGS sequence"/>
</dbReference>
<protein>
    <submittedName>
        <fullName evidence="11">Uncharacterized protein</fullName>
    </submittedName>
</protein>
<feature type="domain" description="RZ-type" evidence="10">
    <location>
        <begin position="2179"/>
        <end position="2252"/>
    </location>
</feature>
<dbReference type="PANTHER" id="PTHR10887">
    <property type="entry name" value="DNA2/NAM7 HELICASE FAMILY"/>
    <property type="match status" value="1"/>
</dbReference>
<keyword evidence="6" id="KW-0391">Immunity</keyword>
<feature type="domain" description="C3H1-type" evidence="9">
    <location>
        <begin position="67"/>
        <end position="95"/>
    </location>
</feature>
<accession>A0A9P6H7C5</accession>
<evidence type="ECO:0000256" key="7">
    <source>
        <dbReference type="PROSITE-ProRule" id="PRU00723"/>
    </source>
</evidence>
<evidence type="ECO:0000256" key="3">
    <source>
        <dbReference type="ARBA" id="ARBA00022723"/>
    </source>
</evidence>
<feature type="compositionally biased region" description="Polar residues" evidence="8">
    <location>
        <begin position="967"/>
        <end position="982"/>
    </location>
</feature>
<dbReference type="EMBL" id="WIUZ02000015">
    <property type="protein sequence ID" value="KAF9780990.1"/>
    <property type="molecule type" value="Genomic_DNA"/>
</dbReference>
<proteinExistence type="predicted"/>
<feature type="compositionally biased region" description="Polar residues" evidence="8">
    <location>
        <begin position="38"/>
        <end position="48"/>
    </location>
</feature>
<comment type="caution">
    <text evidence="11">The sequence shown here is derived from an EMBL/GenBank/DDBJ whole genome shotgun (WGS) entry which is preliminary data.</text>
</comment>
<keyword evidence="2" id="KW-0963">Cytoplasm</keyword>
<dbReference type="Pfam" id="PF13086">
    <property type="entry name" value="AAA_11"/>
    <property type="match status" value="1"/>
</dbReference>
<reference evidence="11" key="1">
    <citation type="journal article" date="2020" name="Nat. Commun.">
        <title>Large-scale genome sequencing of mycorrhizal fungi provides insights into the early evolution of symbiotic traits.</title>
        <authorList>
            <person name="Miyauchi S."/>
            <person name="Kiss E."/>
            <person name="Kuo A."/>
            <person name="Drula E."/>
            <person name="Kohler A."/>
            <person name="Sanchez-Garcia M."/>
            <person name="Morin E."/>
            <person name="Andreopoulos B."/>
            <person name="Barry K.W."/>
            <person name="Bonito G."/>
            <person name="Buee M."/>
            <person name="Carver A."/>
            <person name="Chen C."/>
            <person name="Cichocki N."/>
            <person name="Clum A."/>
            <person name="Culley D."/>
            <person name="Crous P.W."/>
            <person name="Fauchery L."/>
            <person name="Girlanda M."/>
            <person name="Hayes R.D."/>
            <person name="Keri Z."/>
            <person name="LaButti K."/>
            <person name="Lipzen A."/>
            <person name="Lombard V."/>
            <person name="Magnuson J."/>
            <person name="Maillard F."/>
            <person name="Murat C."/>
            <person name="Nolan M."/>
            <person name="Ohm R.A."/>
            <person name="Pangilinan J."/>
            <person name="Pereira M.F."/>
            <person name="Perotto S."/>
            <person name="Peter M."/>
            <person name="Pfister S."/>
            <person name="Riley R."/>
            <person name="Sitrit Y."/>
            <person name="Stielow J.B."/>
            <person name="Szollosi G."/>
            <person name="Zifcakova L."/>
            <person name="Stursova M."/>
            <person name="Spatafora J.W."/>
            <person name="Tedersoo L."/>
            <person name="Vaario L.M."/>
            <person name="Yamada A."/>
            <person name="Yan M."/>
            <person name="Wang P."/>
            <person name="Xu J."/>
            <person name="Bruns T."/>
            <person name="Baldrian P."/>
            <person name="Vilgalys R."/>
            <person name="Dunand C."/>
            <person name="Henrissat B."/>
            <person name="Grigoriev I.V."/>
            <person name="Hibbett D."/>
            <person name="Nagy L.G."/>
            <person name="Martin F.M."/>
        </authorList>
    </citation>
    <scope>NUCLEOTIDE SEQUENCE</scope>
    <source>
        <strain evidence="11">UH-Tt-Lm1</strain>
    </source>
</reference>
<organism evidence="11 12">
    <name type="scientific">Thelephora terrestris</name>
    <dbReference type="NCBI Taxonomy" id="56493"/>
    <lineage>
        <taxon>Eukaryota</taxon>
        <taxon>Fungi</taxon>
        <taxon>Dikarya</taxon>
        <taxon>Basidiomycota</taxon>
        <taxon>Agaricomycotina</taxon>
        <taxon>Agaricomycetes</taxon>
        <taxon>Thelephorales</taxon>
        <taxon>Thelephoraceae</taxon>
        <taxon>Thelephora</taxon>
    </lineage>
</organism>
<dbReference type="InterPro" id="IPR041677">
    <property type="entry name" value="DNA2/NAM7_AAA_11"/>
</dbReference>
<evidence type="ECO:0000256" key="5">
    <source>
        <dbReference type="ARBA" id="ARBA00022833"/>
    </source>
</evidence>
<dbReference type="PANTHER" id="PTHR10887:SF341">
    <property type="entry name" value="NFX1-TYPE ZINC FINGER-CONTAINING PROTEIN 1"/>
    <property type="match status" value="1"/>
</dbReference>
<dbReference type="PROSITE" id="PS50103">
    <property type="entry name" value="ZF_C3H1"/>
    <property type="match status" value="2"/>
</dbReference>